<evidence type="ECO:0000313" key="3">
    <source>
        <dbReference type="EMBL" id="MEW9922376.1"/>
    </source>
</evidence>
<keyword evidence="4" id="KW-1185">Reference proteome</keyword>
<reference evidence="3 4" key="1">
    <citation type="submission" date="2024-07" db="EMBL/GenBank/DDBJ databases">
        <title>Marimonas sp.nov., isolated from tidal-flat sediment.</title>
        <authorList>
            <person name="Jayan J.N."/>
            <person name="Lee S.S."/>
        </authorList>
    </citation>
    <scope>NUCLEOTIDE SEQUENCE [LARGE SCALE GENOMIC DNA]</scope>
    <source>
        <strain evidence="3 4">MJW-29</strain>
    </source>
</reference>
<dbReference type="InterPro" id="IPR043504">
    <property type="entry name" value="Peptidase_S1_PA_chymotrypsin"/>
</dbReference>
<accession>A0ABV3RTY8</accession>
<sequence length="1126" mass="123056">MMVGEFLRAALAAVFLCSFMGPSFAFGSDEFETPGADEFLAFRSDNLAAFVQVPKKGWCRIQVNVNLRIRSDSVFAGEQPELNAFLYELPGILTNSCTVVRNIAIRGYIAQRRVYQGSIQSANTAAPRVSTRITDRRIADAYRDALVPGTVSNDTASQQPNEPNSRHGGRANSESEPTRPEAAKGRLFTDATSVGAQCDVLSSWVQRLYTEYPQADFLAINAGELEDVTANLFSDEDFVPIFGRRFDEAGAAERARIFQNIYMRCPRELRRTPPYNAVFRTGFMNMPHRMDPQALKRKVEERREIRSWLRQQLEDLESIPVSPDGLARVAALSTDSSEMTSGLWPSEQNDFLQRVGARRSQIALDLAASTIANLPVDPGSLSVLGGIAAEAEVHTIALDRARLETIARDANKRYEAIRVALVEREIDALQDVPTDLNGLRMIAHRRSTILATVGEAPNIEALERYETAFRDRGREIASEGLQRYVRDLNALPETFAGAEKAVVAYEDLDALLKVTAEDVRGSYKSAAVARANEIYDQLVDVSIGRISDFATSAQPRGWEHTFEIVSRSQKEAELFGDTRASQRASEAIIAAGTQAASRVATEEFGNFQRELEALSEDWPSISEVDRAAELIRVHQATIVGLQSYLPAAMSRRQEILGGLASTAKSKIMGLTGDPLRNLSAIELGEAQASRFEAVGASNHASMLRRVAAERQEIILEEHHPIYEAEIAKMAPTRENAALLVADAGKFTEMSTTLATFELYRRSALARSAELLHAVCDDAVSRVDRTSSDHDIDILGGDDPMPVRDFICDLDEAGHQVVELASPGTLNVDRGYTLRVLDLDGEFVHAKLRLVEALPGQEMLVGYELGDANGQAAISVREWQMRSGMLLGNRSLTALASYAGGNQQAVAAQLQRSAALVLTSDGMGTGFFINRRLLVTNRHVIEGSDLSDLWVINAALGKGYSAKLVAKSGEPYGETANSRDYALLSFDEELPVDPMIVASKVNDLAQVISAGYPAFITKNDPKRRRLLEGDLTVAPDMVFTTGEVSVVQRRSSGIPVIVHTALISHGNSGGPLVDMCGRVVGVNTWGEEDENYLNRAAYLSLAGSDLVDFLDEIGIKDLASSDEACGQ</sequence>
<dbReference type="PANTHER" id="PTHR43019">
    <property type="entry name" value="SERINE ENDOPROTEASE DEGS"/>
    <property type="match status" value="1"/>
</dbReference>
<dbReference type="RefSeq" id="WP_367880066.1">
    <property type="nucleotide sequence ID" value="NZ_JBFNXX010000050.1"/>
</dbReference>
<dbReference type="Pfam" id="PF13365">
    <property type="entry name" value="Trypsin_2"/>
    <property type="match status" value="1"/>
</dbReference>
<proteinExistence type="predicted"/>
<keyword evidence="2" id="KW-0732">Signal</keyword>
<evidence type="ECO:0000256" key="2">
    <source>
        <dbReference type="SAM" id="SignalP"/>
    </source>
</evidence>
<dbReference type="Gene3D" id="2.40.10.10">
    <property type="entry name" value="Trypsin-like serine proteases"/>
    <property type="match status" value="2"/>
</dbReference>
<dbReference type="Proteomes" id="UP001556098">
    <property type="component" value="Unassembled WGS sequence"/>
</dbReference>
<evidence type="ECO:0000313" key="4">
    <source>
        <dbReference type="Proteomes" id="UP001556098"/>
    </source>
</evidence>
<gene>
    <name evidence="3" type="ORF">AB2B41_22485</name>
</gene>
<dbReference type="SUPFAM" id="SSF50494">
    <property type="entry name" value="Trypsin-like serine proteases"/>
    <property type="match status" value="1"/>
</dbReference>
<feature type="chain" id="PRO_5045847305" evidence="2">
    <location>
        <begin position="26"/>
        <end position="1126"/>
    </location>
</feature>
<dbReference type="GO" id="GO:0006508">
    <property type="term" value="P:proteolysis"/>
    <property type="evidence" value="ECO:0007669"/>
    <property type="project" value="UniProtKB-KW"/>
</dbReference>
<name>A0ABV3RTY8_9RHOB</name>
<keyword evidence="3" id="KW-0378">Hydrolase</keyword>
<feature type="signal peptide" evidence="2">
    <location>
        <begin position="1"/>
        <end position="25"/>
    </location>
</feature>
<organism evidence="3 4">
    <name type="scientific">Sulfitobacter sediminis</name>
    <dbReference type="NCBI Taxonomy" id="3234186"/>
    <lineage>
        <taxon>Bacteria</taxon>
        <taxon>Pseudomonadati</taxon>
        <taxon>Pseudomonadota</taxon>
        <taxon>Alphaproteobacteria</taxon>
        <taxon>Rhodobacterales</taxon>
        <taxon>Roseobacteraceae</taxon>
        <taxon>Sulfitobacter</taxon>
    </lineage>
</organism>
<feature type="region of interest" description="Disordered" evidence="1">
    <location>
        <begin position="149"/>
        <end position="187"/>
    </location>
</feature>
<protein>
    <submittedName>
        <fullName evidence="3">Serine protease</fullName>
    </submittedName>
</protein>
<feature type="compositionally biased region" description="Polar residues" evidence="1">
    <location>
        <begin position="150"/>
        <end position="163"/>
    </location>
</feature>
<keyword evidence="3" id="KW-0645">Protease</keyword>
<dbReference type="PANTHER" id="PTHR43019:SF23">
    <property type="entry name" value="PROTEASE DO-LIKE 5, CHLOROPLASTIC"/>
    <property type="match status" value="1"/>
</dbReference>
<dbReference type="InterPro" id="IPR009003">
    <property type="entry name" value="Peptidase_S1_PA"/>
</dbReference>
<dbReference type="GO" id="GO:0008233">
    <property type="term" value="F:peptidase activity"/>
    <property type="evidence" value="ECO:0007669"/>
    <property type="project" value="UniProtKB-KW"/>
</dbReference>
<comment type="caution">
    <text evidence="3">The sequence shown here is derived from an EMBL/GenBank/DDBJ whole genome shotgun (WGS) entry which is preliminary data.</text>
</comment>
<evidence type="ECO:0000256" key="1">
    <source>
        <dbReference type="SAM" id="MobiDB-lite"/>
    </source>
</evidence>
<dbReference type="EMBL" id="JBFNXX010000050">
    <property type="protein sequence ID" value="MEW9922376.1"/>
    <property type="molecule type" value="Genomic_DNA"/>
</dbReference>